<reference evidence="2 3" key="1">
    <citation type="submission" date="2015-03" db="EMBL/GenBank/DDBJ databases">
        <title>Draft genome sequences of two protease-producing strains of Arsukibacterium isolated from two cold and alkaline environments.</title>
        <authorList>
            <person name="Lylloff J.E."/>
            <person name="Skov L.B."/>
            <person name="Jepsen M."/>
            <person name="Hallin P.F."/>
            <person name="Sorensen S.J."/>
            <person name="Stougaard P."/>
            <person name="Glaring M.A."/>
        </authorList>
    </citation>
    <scope>NUCLEOTIDE SEQUENCE [LARGE SCALE GENOMIC DNA]</scope>
    <source>
        <strain evidence="2 3">GCM72</strain>
    </source>
</reference>
<dbReference type="AlphaFoldDB" id="A0A0M2V3K5"/>
<dbReference type="Proteomes" id="UP000034228">
    <property type="component" value="Unassembled WGS sequence"/>
</dbReference>
<name>A0A0M2V3K5_9GAMM</name>
<dbReference type="STRING" id="336831.WG68_11965"/>
<dbReference type="SMART" id="SM00954">
    <property type="entry name" value="RelA_SpoT"/>
    <property type="match status" value="1"/>
</dbReference>
<proteinExistence type="predicted"/>
<feature type="domain" description="RelA/SpoT" evidence="1">
    <location>
        <begin position="54"/>
        <end position="173"/>
    </location>
</feature>
<dbReference type="InterPro" id="IPR007685">
    <property type="entry name" value="RelA_SpoT"/>
</dbReference>
<dbReference type="PANTHER" id="PTHR47837">
    <property type="entry name" value="GTP PYROPHOSPHOKINASE YJBM"/>
    <property type="match status" value="1"/>
</dbReference>
<dbReference type="InterPro" id="IPR043519">
    <property type="entry name" value="NT_sf"/>
</dbReference>
<accession>A0A0M2V3K5</accession>
<protein>
    <recommendedName>
        <fullName evidence="1">RelA/SpoT domain-containing protein</fullName>
    </recommendedName>
</protein>
<dbReference type="Gene3D" id="3.30.460.10">
    <property type="entry name" value="Beta Polymerase, domain 2"/>
    <property type="match status" value="1"/>
</dbReference>
<organism evidence="2 3">
    <name type="scientific">Arsukibacterium ikkense</name>
    <dbReference type="NCBI Taxonomy" id="336831"/>
    <lineage>
        <taxon>Bacteria</taxon>
        <taxon>Pseudomonadati</taxon>
        <taxon>Pseudomonadota</taxon>
        <taxon>Gammaproteobacteria</taxon>
        <taxon>Chromatiales</taxon>
        <taxon>Chromatiaceae</taxon>
        <taxon>Arsukibacterium</taxon>
    </lineage>
</organism>
<dbReference type="CDD" id="cd05399">
    <property type="entry name" value="NT_Rel-Spo_like"/>
    <property type="match status" value="1"/>
</dbReference>
<keyword evidence="3" id="KW-1185">Reference proteome</keyword>
<dbReference type="OrthoDB" id="9789634at2"/>
<dbReference type="EMBL" id="LAHO01000011">
    <property type="protein sequence ID" value="KKO45211.1"/>
    <property type="molecule type" value="Genomic_DNA"/>
</dbReference>
<dbReference type="Pfam" id="PF04607">
    <property type="entry name" value="RelA_SpoT"/>
    <property type="match status" value="1"/>
</dbReference>
<comment type="caution">
    <text evidence="2">The sequence shown here is derived from an EMBL/GenBank/DDBJ whole genome shotgun (WGS) entry which is preliminary data.</text>
</comment>
<evidence type="ECO:0000259" key="1">
    <source>
        <dbReference type="SMART" id="SM00954"/>
    </source>
</evidence>
<dbReference type="SUPFAM" id="SSF81301">
    <property type="entry name" value="Nucleotidyltransferase"/>
    <property type="match status" value="1"/>
</dbReference>
<evidence type="ECO:0000313" key="3">
    <source>
        <dbReference type="Proteomes" id="UP000034228"/>
    </source>
</evidence>
<dbReference type="GO" id="GO:0015969">
    <property type="term" value="P:guanosine tetraphosphate metabolic process"/>
    <property type="evidence" value="ECO:0007669"/>
    <property type="project" value="InterPro"/>
</dbReference>
<sequence length="366" mass="42107">MLISEIVKVDESSFSKAMDILSFWRFSHESPLESAFKIVQDYATEQDKNAICAKRLKRHASISLKLKRFSSMKLKNMQDIGGCRAILSTEKKVYQTLIVLKRRKEFRFNDGLFRIKDYIKKPKDDGYRGIHLIGKFNDLFGGSRSIEVQLRTKNQHYWATAIEIVDLFTQQSLKTNQGRREWKEFFIGVSEILSVIDNIHMFDKLEDRLQFEKLLEAAIKKPDLQQTISKVIDSCKNIGIIEKLNAFSRSLQVINDNAAQIPADGYALIKIEINKKVATLNAQVFESSQDQEASDAFVEAEKEATKKEMVVALVFTDAIGGIKEAYPNYFADSSQFIKYLVFIEEIHKRLSEGQSSFISLLRRIFK</sequence>
<dbReference type="InterPro" id="IPR052366">
    <property type="entry name" value="GTP_Pyrophosphokinase"/>
</dbReference>
<evidence type="ECO:0000313" key="2">
    <source>
        <dbReference type="EMBL" id="KKO45211.1"/>
    </source>
</evidence>
<dbReference type="PATRIC" id="fig|336831.14.peg.1616"/>
<gene>
    <name evidence="2" type="ORF">WG68_11965</name>
</gene>
<dbReference type="PANTHER" id="PTHR47837:SF1">
    <property type="entry name" value="GTP PYROPHOSPHOKINASE YJBM"/>
    <property type="match status" value="1"/>
</dbReference>